<reference evidence="1 2" key="1">
    <citation type="submission" date="2022-05" db="EMBL/GenBank/DDBJ databases">
        <authorList>
            <person name="Friedrich I."/>
            <person name="Poehlein A."/>
            <person name="Schneider D."/>
            <person name="Hertel R."/>
            <person name="Daniel R."/>
        </authorList>
    </citation>
    <scope>NUCLEOTIDE SEQUENCE [LARGE SCALE GENOMIC DNA]</scope>
</reference>
<evidence type="ECO:0000313" key="2">
    <source>
        <dbReference type="Proteomes" id="UP001057221"/>
    </source>
</evidence>
<gene>
    <name evidence="1" type="ORF">DOMOVOI_04800</name>
</gene>
<name>A0A9E7MSK6_9CAUD</name>
<protein>
    <submittedName>
        <fullName evidence="1">Uncharacterized protein</fullName>
    </submittedName>
</protein>
<organism evidence="1 2">
    <name type="scientific">Brevundimonas phage vB_BpoS-Domovoi</name>
    <dbReference type="NCBI Taxonomy" id="2948598"/>
    <lineage>
        <taxon>Viruses</taxon>
        <taxon>Duplodnaviria</taxon>
        <taxon>Heunggongvirae</taxon>
        <taxon>Uroviricota</taxon>
        <taxon>Caudoviricetes</taxon>
        <taxon>Jeanschmidtviridae</taxon>
        <taxon>Marchewkavirus</taxon>
        <taxon>Marchewkavirus domovoi</taxon>
    </lineage>
</organism>
<evidence type="ECO:0000313" key="1">
    <source>
        <dbReference type="EMBL" id="USN14946.1"/>
    </source>
</evidence>
<sequence length="73" mass="8180">MTAVTPPDDWPPYQDYQVMVGGRVVKLQDIGLEDARMALKQQMDHLEDLSEVLQAGQNSVELWRAGRPSETPA</sequence>
<accession>A0A9E7MSK6</accession>
<keyword evidence="2" id="KW-1185">Reference proteome</keyword>
<dbReference type="Proteomes" id="UP001057221">
    <property type="component" value="Segment"/>
</dbReference>
<proteinExistence type="predicted"/>
<dbReference type="EMBL" id="ON529855">
    <property type="protein sequence ID" value="USN14946.1"/>
    <property type="molecule type" value="Genomic_DNA"/>
</dbReference>